<dbReference type="Pfam" id="PF00743">
    <property type="entry name" value="FMO-like"/>
    <property type="match status" value="1"/>
</dbReference>
<keyword evidence="4 11" id="KW-0285">Flavoprotein</keyword>
<comment type="cofactor">
    <cofactor evidence="1 11">
        <name>FAD</name>
        <dbReference type="ChEBI" id="CHEBI:57692"/>
    </cofactor>
</comment>
<comment type="pathway">
    <text evidence="2">Plant hormone metabolism; auxin biosynthesis.</text>
</comment>
<evidence type="ECO:0000313" key="13">
    <source>
        <dbReference type="Proteomes" id="UP000436088"/>
    </source>
</evidence>
<gene>
    <name evidence="12" type="ORF">F3Y22_tig00110621pilonHSYRG00207</name>
</gene>
<dbReference type="AlphaFoldDB" id="A0A6A3A073"/>
<comment type="catalytic activity">
    <reaction evidence="10">
        <text>indole-3-pyruvate + NADPH + O2 + H(+) = (indol-3-yl)acetate + CO2 + NADP(+) + H2O</text>
        <dbReference type="Rhea" id="RHEA:34331"/>
        <dbReference type="ChEBI" id="CHEBI:15377"/>
        <dbReference type="ChEBI" id="CHEBI:15378"/>
        <dbReference type="ChEBI" id="CHEBI:15379"/>
        <dbReference type="ChEBI" id="CHEBI:16526"/>
        <dbReference type="ChEBI" id="CHEBI:17640"/>
        <dbReference type="ChEBI" id="CHEBI:30854"/>
        <dbReference type="ChEBI" id="CHEBI:57783"/>
        <dbReference type="ChEBI" id="CHEBI:58349"/>
        <dbReference type="EC" id="1.14.13.168"/>
    </reaction>
</comment>
<evidence type="ECO:0000256" key="2">
    <source>
        <dbReference type="ARBA" id="ARBA00004814"/>
    </source>
</evidence>
<evidence type="ECO:0000313" key="12">
    <source>
        <dbReference type="EMBL" id="KAE8697403.1"/>
    </source>
</evidence>
<dbReference type="SUPFAM" id="SSF51905">
    <property type="entry name" value="FAD/NAD(P)-binding domain"/>
    <property type="match status" value="2"/>
</dbReference>
<evidence type="ECO:0000256" key="10">
    <source>
        <dbReference type="ARBA" id="ARBA00047707"/>
    </source>
</evidence>
<evidence type="ECO:0000256" key="8">
    <source>
        <dbReference type="ARBA" id="ARBA00023033"/>
    </source>
</evidence>
<dbReference type="PRINTS" id="PR00469">
    <property type="entry name" value="PNDRDTASEII"/>
</dbReference>
<dbReference type="EMBL" id="VEPZ02001051">
    <property type="protein sequence ID" value="KAE8697403.1"/>
    <property type="molecule type" value="Genomic_DNA"/>
</dbReference>
<organism evidence="12 13">
    <name type="scientific">Hibiscus syriacus</name>
    <name type="common">Rose of Sharon</name>
    <dbReference type="NCBI Taxonomy" id="106335"/>
    <lineage>
        <taxon>Eukaryota</taxon>
        <taxon>Viridiplantae</taxon>
        <taxon>Streptophyta</taxon>
        <taxon>Embryophyta</taxon>
        <taxon>Tracheophyta</taxon>
        <taxon>Spermatophyta</taxon>
        <taxon>Magnoliopsida</taxon>
        <taxon>eudicotyledons</taxon>
        <taxon>Gunneridae</taxon>
        <taxon>Pentapetalae</taxon>
        <taxon>rosids</taxon>
        <taxon>malvids</taxon>
        <taxon>Malvales</taxon>
        <taxon>Malvaceae</taxon>
        <taxon>Malvoideae</taxon>
        <taxon>Hibiscus</taxon>
    </lineage>
</organism>
<evidence type="ECO:0000256" key="1">
    <source>
        <dbReference type="ARBA" id="ARBA00001974"/>
    </source>
</evidence>
<dbReference type="InterPro" id="IPR036188">
    <property type="entry name" value="FAD/NAD-bd_sf"/>
</dbReference>
<evidence type="ECO:0000256" key="9">
    <source>
        <dbReference type="ARBA" id="ARBA00023070"/>
    </source>
</evidence>
<keyword evidence="5 11" id="KW-0274">FAD</keyword>
<protein>
    <recommendedName>
        <fullName evidence="11">Flavin-containing monooxygenase</fullName>
        <ecNumber evidence="11">1.-.-.-</ecNumber>
    </recommendedName>
</protein>
<dbReference type="GO" id="GO:0050661">
    <property type="term" value="F:NADP binding"/>
    <property type="evidence" value="ECO:0007669"/>
    <property type="project" value="InterPro"/>
</dbReference>
<name>A0A6A3A073_HIBSY</name>
<dbReference type="Proteomes" id="UP000436088">
    <property type="component" value="Unassembled WGS sequence"/>
</dbReference>
<reference evidence="12" key="1">
    <citation type="submission" date="2019-09" db="EMBL/GenBank/DDBJ databases">
        <title>Draft genome information of white flower Hibiscus syriacus.</title>
        <authorList>
            <person name="Kim Y.-M."/>
        </authorList>
    </citation>
    <scope>NUCLEOTIDE SEQUENCE [LARGE SCALE GENOMIC DNA]</scope>
    <source>
        <strain evidence="12">YM2019G1</strain>
    </source>
</reference>
<keyword evidence="9" id="KW-0073">Auxin biosynthesis</keyword>
<dbReference type="InterPro" id="IPR050982">
    <property type="entry name" value="Auxin_biosynth/cation_transpt"/>
</dbReference>
<keyword evidence="6" id="KW-0521">NADP</keyword>
<keyword evidence="7 11" id="KW-0560">Oxidoreductase</keyword>
<evidence type="ECO:0000256" key="4">
    <source>
        <dbReference type="ARBA" id="ARBA00022630"/>
    </source>
</evidence>
<dbReference type="Gene3D" id="3.50.50.60">
    <property type="entry name" value="FAD/NAD(P)-binding domain"/>
    <property type="match status" value="1"/>
</dbReference>
<dbReference type="InterPro" id="IPR020946">
    <property type="entry name" value="Flavin_mOase-like"/>
</dbReference>
<dbReference type="PRINTS" id="PR00368">
    <property type="entry name" value="FADPNR"/>
</dbReference>
<evidence type="ECO:0000256" key="5">
    <source>
        <dbReference type="ARBA" id="ARBA00022827"/>
    </source>
</evidence>
<dbReference type="GO" id="GO:0004499">
    <property type="term" value="F:N,N-dimethylaniline monooxygenase activity"/>
    <property type="evidence" value="ECO:0007669"/>
    <property type="project" value="InterPro"/>
</dbReference>
<comment type="similarity">
    <text evidence="3 11">Belongs to the FMO family.</text>
</comment>
<comment type="caution">
    <text evidence="12">The sequence shown here is derived from an EMBL/GenBank/DDBJ whole genome shotgun (WGS) entry which is preliminary data.</text>
</comment>
<dbReference type="GO" id="GO:0050660">
    <property type="term" value="F:flavin adenine dinucleotide binding"/>
    <property type="evidence" value="ECO:0007669"/>
    <property type="project" value="InterPro"/>
</dbReference>
<evidence type="ECO:0000256" key="11">
    <source>
        <dbReference type="RuleBase" id="RU361177"/>
    </source>
</evidence>
<proteinExistence type="inferred from homology"/>
<dbReference type="GO" id="GO:0009851">
    <property type="term" value="P:auxin biosynthetic process"/>
    <property type="evidence" value="ECO:0007669"/>
    <property type="project" value="UniProtKB-KW"/>
</dbReference>
<keyword evidence="8 11" id="KW-0503">Monooxygenase</keyword>
<keyword evidence="13" id="KW-1185">Reference proteome</keyword>
<evidence type="ECO:0000256" key="3">
    <source>
        <dbReference type="ARBA" id="ARBA00009183"/>
    </source>
</evidence>
<evidence type="ECO:0000256" key="7">
    <source>
        <dbReference type="ARBA" id="ARBA00023002"/>
    </source>
</evidence>
<dbReference type="PANTHER" id="PTHR43539:SF77">
    <property type="entry name" value="DISULFIDE OXIDOREDUCTASE_MONOOXYGENASE_OXIDOREDUCTASE"/>
    <property type="match status" value="1"/>
</dbReference>
<dbReference type="PANTHER" id="PTHR43539">
    <property type="entry name" value="FLAVIN-BINDING MONOOXYGENASE-LIKE PROTEIN (AFU_ORTHOLOGUE AFUA_4G09220)"/>
    <property type="match status" value="1"/>
</dbReference>
<sequence>MEQTVVIVGAGPSGLATAACLAAHSIPHVILEREDVYASLWKRRAYDRLKLHLAKEFCALPFKPHSPDSPTYIPKDMFVDYLDDYVRTFDIRPKYYRSVESVVYDEAEGKWRIEARNTETRGVEVYVAEFLVIASGENSVKYIPYLPGLDTFEGEILHSNEYKSGAKYENKDVLVVGCGNSGMEIAYDLSNFGVRSWIVIRSPFHVLTKEIVRVGMTMSKYIPIRLVDFMAVAMSNIVLGDLSEYGIRRPKQGPFYLKATAGRAPVIDVGTIGKIKSKEIKVVPAISNIDGKKVLFKDNVEKEFDVIVLATGYKSVTNNWLKDYNYILNEEGMPKNHFPNHWKGGNNLYCCGLSRRGLFGLSMDAMAIADDIKKVIDDYKSGNKPPCKTVFKPVFSFIKGHNLITTVSNHSAYCSSSDSAVVSSNVEEEDAESIEFFERDSLSWLPPHLLLHHPSFISRNLPVQSISVSCNLVLLAATAPNFIPALSRPPLVLAAISLVEFGSSYALDSADYVASGIRSNFSSNVERSLEKWDLEEEEKNEMDDFGWKKMRQLKDGRDAGRIVDGWRGPVAAMDEEVLYAVDEDKGLLIRYNKESDNWEPIVEIASLRGARQMAAGGGRLCMICCDAEILVIDAAAAQPKFCAVKRLPELEPLAVHVLPRLSRLDFQLSTGSE</sequence>
<dbReference type="EC" id="1.-.-.-" evidence="11"/>
<dbReference type="GO" id="GO:0103075">
    <property type="term" value="F:indole-3-pyruvate monooxygenase activity"/>
    <property type="evidence" value="ECO:0007669"/>
    <property type="project" value="UniProtKB-EC"/>
</dbReference>
<accession>A0A6A3A073</accession>
<evidence type="ECO:0000256" key="6">
    <source>
        <dbReference type="ARBA" id="ARBA00022857"/>
    </source>
</evidence>